<evidence type="ECO:0000313" key="3">
    <source>
        <dbReference type="Proteomes" id="UP000466586"/>
    </source>
</evidence>
<evidence type="ECO:0000313" key="2">
    <source>
        <dbReference type="EMBL" id="MXV51829.1"/>
    </source>
</evidence>
<dbReference type="EMBL" id="WVHT01000005">
    <property type="protein sequence ID" value="MXV51829.1"/>
    <property type="molecule type" value="Genomic_DNA"/>
</dbReference>
<feature type="transmembrane region" description="Helical" evidence="1">
    <location>
        <begin position="77"/>
        <end position="93"/>
    </location>
</feature>
<organism evidence="2 3">
    <name type="scientific">Hufsiella arboris</name>
    <dbReference type="NCBI Taxonomy" id="2695275"/>
    <lineage>
        <taxon>Bacteria</taxon>
        <taxon>Pseudomonadati</taxon>
        <taxon>Bacteroidota</taxon>
        <taxon>Sphingobacteriia</taxon>
        <taxon>Sphingobacteriales</taxon>
        <taxon>Sphingobacteriaceae</taxon>
        <taxon>Hufsiella</taxon>
    </lineage>
</organism>
<dbReference type="AlphaFoldDB" id="A0A7K1YCK3"/>
<feature type="transmembrane region" description="Helical" evidence="1">
    <location>
        <begin position="129"/>
        <end position="149"/>
    </location>
</feature>
<feature type="transmembrane region" description="Helical" evidence="1">
    <location>
        <begin position="100"/>
        <end position="123"/>
    </location>
</feature>
<comment type="caution">
    <text evidence="2">The sequence shown here is derived from an EMBL/GenBank/DDBJ whole genome shotgun (WGS) entry which is preliminary data.</text>
</comment>
<feature type="transmembrane region" description="Helical" evidence="1">
    <location>
        <begin position="7"/>
        <end position="32"/>
    </location>
</feature>
<keyword evidence="1" id="KW-0472">Membrane</keyword>
<dbReference type="RefSeq" id="WP_160845005.1">
    <property type="nucleotide sequence ID" value="NZ_WVHT01000005.1"/>
</dbReference>
<sequence>MKIENRLLLRIRICISIMIVGLLISGLTAFPIETELKWLVNHSTSFPFVVAEWFETVYHAIVSTNNIYPYLSYGTDWLAFAHLNLAVLFIGPLKDPVKNIWVIEFGILACLLVVPFVIIAGQARHIPMFWRLIDCSFGILGLIPLLIAYRATVDLRDLQNRTLYV</sequence>
<evidence type="ECO:0000256" key="1">
    <source>
        <dbReference type="SAM" id="Phobius"/>
    </source>
</evidence>
<keyword evidence="3" id="KW-1185">Reference proteome</keyword>
<dbReference type="Proteomes" id="UP000466586">
    <property type="component" value="Unassembled WGS sequence"/>
</dbReference>
<gene>
    <name evidence="2" type="ORF">GS399_12660</name>
</gene>
<keyword evidence="1" id="KW-0812">Transmembrane</keyword>
<reference evidence="2 3" key="1">
    <citation type="submission" date="2019-11" db="EMBL/GenBank/DDBJ databases">
        <title>Pedobacter sp. HMF7647 Genome sequencing and assembly.</title>
        <authorList>
            <person name="Kang H."/>
            <person name="Kim H."/>
            <person name="Joh K."/>
        </authorList>
    </citation>
    <scope>NUCLEOTIDE SEQUENCE [LARGE SCALE GENOMIC DNA]</scope>
    <source>
        <strain evidence="2 3">HMF7647</strain>
    </source>
</reference>
<name>A0A7K1YCK3_9SPHI</name>
<proteinExistence type="predicted"/>
<protein>
    <submittedName>
        <fullName evidence="2">Uncharacterized protein</fullName>
    </submittedName>
</protein>
<accession>A0A7K1YCK3</accession>
<keyword evidence="1" id="KW-1133">Transmembrane helix</keyword>